<name>A0A069DNA6_9CNID</name>
<reference evidence="7" key="1">
    <citation type="journal article" date="2014" name="PLoS Genet.">
        <title>Differential Responses to Wnt and PCP Disruption Predict Expression and Developmental Function of Conserved and Novel Genes in a Cnidarian.</title>
        <authorList>
            <person name="Lapebie P."/>
            <person name="Ruggiero A."/>
            <person name="Barreau C."/>
            <person name="Chevalier S."/>
            <person name="Chang P."/>
            <person name="Dru P."/>
            <person name="Houliston E."/>
            <person name="Momose T."/>
        </authorList>
    </citation>
    <scope>NUCLEOTIDE SEQUENCE</scope>
</reference>
<keyword evidence="2" id="KW-0813">Transport</keyword>
<evidence type="ECO:0000256" key="1">
    <source>
        <dbReference type="ARBA" id="ARBA00004127"/>
    </source>
</evidence>
<protein>
    <submittedName>
        <fullName evidence="7">Major facilitator containing protein</fullName>
    </submittedName>
</protein>
<dbReference type="SUPFAM" id="SSF103473">
    <property type="entry name" value="MFS general substrate transporter"/>
    <property type="match status" value="1"/>
</dbReference>
<dbReference type="InterPro" id="IPR011701">
    <property type="entry name" value="MFS"/>
</dbReference>
<proteinExistence type="evidence at transcript level"/>
<evidence type="ECO:0000256" key="3">
    <source>
        <dbReference type="ARBA" id="ARBA00022692"/>
    </source>
</evidence>
<feature type="transmembrane region" description="Helical" evidence="6">
    <location>
        <begin position="385"/>
        <end position="406"/>
    </location>
</feature>
<evidence type="ECO:0000256" key="4">
    <source>
        <dbReference type="ARBA" id="ARBA00022989"/>
    </source>
</evidence>
<evidence type="ECO:0000256" key="6">
    <source>
        <dbReference type="SAM" id="Phobius"/>
    </source>
</evidence>
<dbReference type="PANTHER" id="PTHR23510:SF3">
    <property type="entry name" value="MAJOR FACILITATOR SUPERFAMILY DOMAIN-CONTAINING PROTEIN 8"/>
    <property type="match status" value="1"/>
</dbReference>
<feature type="transmembrane region" description="Helical" evidence="6">
    <location>
        <begin position="457"/>
        <end position="474"/>
    </location>
</feature>
<dbReference type="InterPro" id="IPR051068">
    <property type="entry name" value="MFS_Domain-Containing_Protein"/>
</dbReference>
<feature type="transmembrane region" description="Helical" evidence="6">
    <location>
        <begin position="359"/>
        <end position="378"/>
    </location>
</feature>
<feature type="transmembrane region" description="Helical" evidence="6">
    <location>
        <begin position="56"/>
        <end position="76"/>
    </location>
</feature>
<dbReference type="GO" id="GO:0022857">
    <property type="term" value="F:transmembrane transporter activity"/>
    <property type="evidence" value="ECO:0007669"/>
    <property type="project" value="InterPro"/>
</dbReference>
<feature type="transmembrane region" description="Helical" evidence="6">
    <location>
        <begin position="316"/>
        <end position="339"/>
    </location>
</feature>
<feature type="transmembrane region" description="Helical" evidence="6">
    <location>
        <begin position="112"/>
        <end position="135"/>
    </location>
</feature>
<sequence length="514" mass="57185">MVLMDGKNHESWLQKRRKTFVAYLIETCALGMEYSLTFITLWMYLKDVIQTDDLNLFYSSISAIYLISQVAMSVLFGALFDHHRNARLMILIGNLCIISGNILYTIPYSPWYLFTGRLISGGGGCLRSIMTAEIVRAYPKSELSGKFSSIGLSFALGFVFGPLLNIPFANENFSLFGIPISYANAPGLVLSVIFMVIQLLDFYLVSNLSLEYDMKEFGDGDSGSQYSIIGGDSGDGGAVDGVGGRQYSIIGNDSSGEDGGVDGGGESQYSIIGDDGYEKSQIKDDLDSSSRLLPFTMHDEASADQPKHQWHILFKLIHNVQICFILFLSLLFMYCMVLFDLWLPMAATEYLQYGVTEINYVILGFGACAVVQLIVFTFRPIPRHLLIYFAMFCIVGMMLDYVIFVVLRHFHGNHTLNIVLLAIWDFLAANIIAMEEIFLIVTLATKVGSRVQTTTESIRLACSRTGAILALTSAASAFSWITITCSICISLLFISLIFLIVMHKRLSEERVLVR</sequence>
<keyword evidence="5 6" id="KW-0472">Membrane</keyword>
<dbReference type="InterPro" id="IPR036259">
    <property type="entry name" value="MFS_trans_sf"/>
</dbReference>
<dbReference type="Gene3D" id="1.20.1250.20">
    <property type="entry name" value="MFS general substrate transporter like domains"/>
    <property type="match status" value="1"/>
</dbReference>
<keyword evidence="3 6" id="KW-0812">Transmembrane</keyword>
<feature type="transmembrane region" description="Helical" evidence="6">
    <location>
        <begin position="88"/>
        <end position="106"/>
    </location>
</feature>
<keyword evidence="4 6" id="KW-1133">Transmembrane helix</keyword>
<dbReference type="GO" id="GO:0012505">
    <property type="term" value="C:endomembrane system"/>
    <property type="evidence" value="ECO:0007669"/>
    <property type="project" value="UniProtKB-SubCell"/>
</dbReference>
<organism evidence="7">
    <name type="scientific">Clytia hemisphaerica</name>
    <dbReference type="NCBI Taxonomy" id="252671"/>
    <lineage>
        <taxon>Eukaryota</taxon>
        <taxon>Metazoa</taxon>
        <taxon>Cnidaria</taxon>
        <taxon>Hydrozoa</taxon>
        <taxon>Hydroidolina</taxon>
        <taxon>Leptothecata</taxon>
        <taxon>Obeliida</taxon>
        <taxon>Clytiidae</taxon>
        <taxon>Clytia</taxon>
    </lineage>
</organism>
<feature type="transmembrane region" description="Helical" evidence="6">
    <location>
        <begin position="188"/>
        <end position="205"/>
    </location>
</feature>
<comment type="subcellular location">
    <subcellularLocation>
        <location evidence="1">Endomembrane system</location>
        <topology evidence="1">Multi-pass membrane protein</topology>
    </subcellularLocation>
</comment>
<feature type="transmembrane region" description="Helical" evidence="6">
    <location>
        <begin position="480"/>
        <end position="501"/>
    </location>
</feature>
<feature type="transmembrane region" description="Helical" evidence="6">
    <location>
        <begin position="418"/>
        <end position="445"/>
    </location>
</feature>
<accession>A0A069DNA6</accession>
<evidence type="ECO:0000256" key="2">
    <source>
        <dbReference type="ARBA" id="ARBA00022448"/>
    </source>
</evidence>
<evidence type="ECO:0000313" key="7">
    <source>
        <dbReference type="EMBL" id="JAC85136.1"/>
    </source>
</evidence>
<evidence type="ECO:0000256" key="5">
    <source>
        <dbReference type="ARBA" id="ARBA00023136"/>
    </source>
</evidence>
<feature type="transmembrane region" description="Helical" evidence="6">
    <location>
        <begin position="20"/>
        <end position="44"/>
    </location>
</feature>
<feature type="transmembrane region" description="Helical" evidence="6">
    <location>
        <begin position="147"/>
        <end position="168"/>
    </location>
</feature>
<dbReference type="PANTHER" id="PTHR23510">
    <property type="entry name" value="INNER MEMBRANE TRANSPORT PROTEIN YAJR"/>
    <property type="match status" value="1"/>
</dbReference>
<dbReference type="AlphaFoldDB" id="A0A069DNA6"/>
<dbReference type="EMBL" id="GBGP01000047">
    <property type="protein sequence ID" value="JAC85136.1"/>
    <property type="molecule type" value="mRNA"/>
</dbReference>
<dbReference type="Pfam" id="PF07690">
    <property type="entry name" value="MFS_1"/>
    <property type="match status" value="1"/>
</dbReference>